<protein>
    <recommendedName>
        <fullName evidence="6">Restriction endonuclease</fullName>
    </recommendedName>
</protein>
<dbReference type="Proteomes" id="UP000231343">
    <property type="component" value="Unassembled WGS sequence"/>
</dbReference>
<keyword evidence="3" id="KW-0378">Hydrolase</keyword>
<evidence type="ECO:0008006" key="6">
    <source>
        <dbReference type="Google" id="ProtNLM"/>
    </source>
</evidence>
<dbReference type="GO" id="GO:0004519">
    <property type="term" value="F:endonuclease activity"/>
    <property type="evidence" value="ECO:0007669"/>
    <property type="project" value="UniProtKB-KW"/>
</dbReference>
<evidence type="ECO:0000256" key="3">
    <source>
        <dbReference type="ARBA" id="ARBA00022801"/>
    </source>
</evidence>
<comment type="caution">
    <text evidence="4">The sequence shown here is derived from an EMBL/GenBank/DDBJ whole genome shotgun (WGS) entry which is preliminary data.</text>
</comment>
<keyword evidence="1" id="KW-0540">Nuclease</keyword>
<dbReference type="GO" id="GO:0003677">
    <property type="term" value="F:DNA binding"/>
    <property type="evidence" value="ECO:0007669"/>
    <property type="project" value="InterPro"/>
</dbReference>
<gene>
    <name evidence="4" type="ORF">COT42_07540</name>
</gene>
<dbReference type="GO" id="GO:0016787">
    <property type="term" value="F:hydrolase activity"/>
    <property type="evidence" value="ECO:0007669"/>
    <property type="project" value="UniProtKB-KW"/>
</dbReference>
<dbReference type="Gene3D" id="3.40.600.10">
    <property type="entry name" value="DNA mismatch repair MutH/Restriction endonuclease, type II"/>
    <property type="match status" value="1"/>
</dbReference>
<reference evidence="4 5" key="1">
    <citation type="submission" date="2017-09" db="EMBL/GenBank/DDBJ databases">
        <title>Depth-based differentiation of microbial function through sediment-hosted aquifers and enrichment of novel symbionts in the deep terrestrial subsurface.</title>
        <authorList>
            <person name="Probst A.J."/>
            <person name="Ladd B."/>
            <person name="Jarett J.K."/>
            <person name="Geller-Mcgrath D.E."/>
            <person name="Sieber C.M."/>
            <person name="Emerson J.B."/>
            <person name="Anantharaman K."/>
            <person name="Thomas B.C."/>
            <person name="Malmstrom R."/>
            <person name="Stieglmeier M."/>
            <person name="Klingl A."/>
            <person name="Woyke T."/>
            <person name="Ryan C.M."/>
            <person name="Banfield J.F."/>
        </authorList>
    </citation>
    <scope>NUCLEOTIDE SEQUENCE [LARGE SCALE GENOMIC DNA]</scope>
    <source>
        <strain evidence="4">CG08_land_8_20_14_0_20_45_16</strain>
    </source>
</reference>
<evidence type="ECO:0000256" key="2">
    <source>
        <dbReference type="ARBA" id="ARBA00022759"/>
    </source>
</evidence>
<accession>A0A2H0XUD9</accession>
<keyword evidence="2" id="KW-0255">Endonuclease</keyword>
<name>A0A2H0XUD9_UNCSA</name>
<evidence type="ECO:0000313" key="4">
    <source>
        <dbReference type="EMBL" id="PIS28570.1"/>
    </source>
</evidence>
<dbReference type="AlphaFoldDB" id="A0A2H0XUD9"/>
<sequence>MFFSKQYQTIAKNIKTFINKQKDFLSERTADSPRAVGDAVQSLLEDNLQSILGKDIKDYTPEFARRAMADIAFKDKDNFYYVVDIKTHNINTSFNMPNLTSVERLARFYQDDRNYFVVLLIAYAVKGTHIEVECVSFIPLEFFAWDCLTIGALGWGQIQIANSNKIKIIPHYSRRKWMLELCDTLFEFYPREINKIDVRIKYFKKGKAFWNKKKD</sequence>
<organism evidence="4 5">
    <name type="scientific">Candidatus Saganbacteria bacterium CG08_land_8_20_14_0_20_45_16</name>
    <dbReference type="NCBI Taxonomy" id="2014293"/>
    <lineage>
        <taxon>Bacteria</taxon>
        <taxon>Bacillati</taxon>
        <taxon>Saganbacteria</taxon>
    </lineage>
</organism>
<evidence type="ECO:0000313" key="5">
    <source>
        <dbReference type="Proteomes" id="UP000231343"/>
    </source>
</evidence>
<dbReference type="InterPro" id="IPR037057">
    <property type="entry name" value="DNA_rep_MutH/T2_RE_sf"/>
</dbReference>
<dbReference type="EMBL" id="PEYM01000127">
    <property type="protein sequence ID" value="PIS28570.1"/>
    <property type="molecule type" value="Genomic_DNA"/>
</dbReference>
<evidence type="ECO:0000256" key="1">
    <source>
        <dbReference type="ARBA" id="ARBA00022722"/>
    </source>
</evidence>
<proteinExistence type="predicted"/>